<dbReference type="OrthoDB" id="443318at2759"/>
<dbReference type="Gene3D" id="3.40.50.1820">
    <property type="entry name" value="alpha/beta hydrolase"/>
    <property type="match status" value="1"/>
</dbReference>
<dbReference type="FunFam" id="3.40.50.1820:FF:000072">
    <property type="entry name" value="Serine carboxypeptidase-like 19"/>
    <property type="match status" value="1"/>
</dbReference>
<keyword evidence="3" id="KW-0121">Carboxypeptidase</keyword>
<gene>
    <name evidence="3" type="ORF">CJ030_MR8G016426</name>
</gene>
<dbReference type="GO" id="GO:0004185">
    <property type="term" value="F:serine-type carboxypeptidase activity"/>
    <property type="evidence" value="ECO:0007669"/>
    <property type="project" value="InterPro"/>
</dbReference>
<dbReference type="Pfam" id="PF00450">
    <property type="entry name" value="Peptidase_S10"/>
    <property type="match status" value="1"/>
</dbReference>
<protein>
    <submittedName>
        <fullName evidence="3">Serine carboxypeptidase-like 18</fullName>
    </submittedName>
</protein>
<dbReference type="InterPro" id="IPR029058">
    <property type="entry name" value="AB_hydrolase_fold"/>
</dbReference>
<proteinExistence type="inferred from homology"/>
<sequence length="482" mass="53870">MSNSSASSPKPYLHIVFLLLLAGVALSSTVVKTLPGYTGDLPFTLETGYIGVGNTEDVQLFYYFVESQRSPAQDPVLLWLTGGPGCSTLLAFFYESGPLAFTYTEYNGSLPSIHLNPYTWTKALNVIYVDAPVGTGFSYSNTSEGYYSGDVKSAVLTYEFLRKWMVEHPGFTSNQLYIGGDSYSGITVPLVVQEILDAPSFDGYGVSGNNVKGIPRMNLKGYVLGNPKTDTHLDENSRISYAHHLALIPKELYENAQESCNGEYVNVDSSSTQCVSVLQTIEELISQINMQQVLEPSCSMTSPEPSSVNLGRRSLREQIEDVLLSQPKGSAFWCRNYRHVLCGIWANDMTVRKALNVREGTKDQWKMCNGSLSYTQEFSSVINYHQNFIQSELRALIYSGDHDMSIPHIATREWILSFNMTVMDAWRPWYLDAQVAGFTEEYSENDYVLTFATVKGGGHIAAEYKQKESAAMLDRWFAYYPL</sequence>
<evidence type="ECO:0000313" key="4">
    <source>
        <dbReference type="Proteomes" id="UP000516437"/>
    </source>
</evidence>
<dbReference type="EMBL" id="RXIC02000026">
    <property type="protein sequence ID" value="KAB1204247.1"/>
    <property type="molecule type" value="Genomic_DNA"/>
</dbReference>
<dbReference type="GO" id="GO:0019748">
    <property type="term" value="P:secondary metabolic process"/>
    <property type="evidence" value="ECO:0007669"/>
    <property type="project" value="TreeGrafter"/>
</dbReference>
<dbReference type="GO" id="GO:0016747">
    <property type="term" value="F:acyltransferase activity, transferring groups other than amino-acyl groups"/>
    <property type="evidence" value="ECO:0007669"/>
    <property type="project" value="TreeGrafter"/>
</dbReference>
<feature type="signal peptide" evidence="2">
    <location>
        <begin position="1"/>
        <end position="27"/>
    </location>
</feature>
<dbReference type="PANTHER" id="PTHR11802:SF487">
    <property type="entry name" value="SERINE CARBOXYPEPTIDASE-LIKE 13"/>
    <property type="match status" value="1"/>
</dbReference>
<dbReference type="PRINTS" id="PR00724">
    <property type="entry name" value="CRBOXYPTASEC"/>
</dbReference>
<dbReference type="PANTHER" id="PTHR11802">
    <property type="entry name" value="SERINE PROTEASE FAMILY S10 SERINE CARBOXYPEPTIDASE"/>
    <property type="match status" value="1"/>
</dbReference>
<dbReference type="SUPFAM" id="SSF53474">
    <property type="entry name" value="alpha/beta-Hydrolases"/>
    <property type="match status" value="1"/>
</dbReference>
<dbReference type="Proteomes" id="UP000516437">
    <property type="component" value="Chromosome 8"/>
</dbReference>
<evidence type="ECO:0000313" key="3">
    <source>
        <dbReference type="EMBL" id="KAB1204247.1"/>
    </source>
</evidence>
<organism evidence="3 4">
    <name type="scientific">Morella rubra</name>
    <name type="common">Chinese bayberry</name>
    <dbReference type="NCBI Taxonomy" id="262757"/>
    <lineage>
        <taxon>Eukaryota</taxon>
        <taxon>Viridiplantae</taxon>
        <taxon>Streptophyta</taxon>
        <taxon>Embryophyta</taxon>
        <taxon>Tracheophyta</taxon>
        <taxon>Spermatophyta</taxon>
        <taxon>Magnoliopsida</taxon>
        <taxon>eudicotyledons</taxon>
        <taxon>Gunneridae</taxon>
        <taxon>Pentapetalae</taxon>
        <taxon>rosids</taxon>
        <taxon>fabids</taxon>
        <taxon>Fagales</taxon>
        <taxon>Myricaceae</taxon>
        <taxon>Morella</taxon>
    </lineage>
</organism>
<keyword evidence="3" id="KW-0645">Protease</keyword>
<feature type="chain" id="PRO_5025500960" evidence="2">
    <location>
        <begin position="28"/>
        <end position="482"/>
    </location>
</feature>
<name>A0A6A1UX46_9ROSI</name>
<keyword evidence="4" id="KW-1185">Reference proteome</keyword>
<evidence type="ECO:0000256" key="2">
    <source>
        <dbReference type="SAM" id="SignalP"/>
    </source>
</evidence>
<dbReference type="FunFam" id="3.40.50.12670:FF:000002">
    <property type="entry name" value="Carboxypeptidase"/>
    <property type="match status" value="1"/>
</dbReference>
<dbReference type="GO" id="GO:0006508">
    <property type="term" value="P:proteolysis"/>
    <property type="evidence" value="ECO:0007669"/>
    <property type="project" value="InterPro"/>
</dbReference>
<comment type="caution">
    <text evidence="3">The sequence shown here is derived from an EMBL/GenBank/DDBJ whole genome shotgun (WGS) entry which is preliminary data.</text>
</comment>
<dbReference type="AlphaFoldDB" id="A0A6A1UX46"/>
<reference evidence="3 4" key="1">
    <citation type="journal article" date="2019" name="Plant Biotechnol. J.">
        <title>The red bayberry genome and genetic basis of sex determination.</title>
        <authorList>
            <person name="Jia H.M."/>
            <person name="Jia H.J."/>
            <person name="Cai Q.L."/>
            <person name="Wang Y."/>
            <person name="Zhao H.B."/>
            <person name="Yang W.F."/>
            <person name="Wang G.Y."/>
            <person name="Li Y.H."/>
            <person name="Zhan D.L."/>
            <person name="Shen Y.T."/>
            <person name="Niu Q.F."/>
            <person name="Chang L."/>
            <person name="Qiu J."/>
            <person name="Zhao L."/>
            <person name="Xie H.B."/>
            <person name="Fu W.Y."/>
            <person name="Jin J."/>
            <person name="Li X.W."/>
            <person name="Jiao Y."/>
            <person name="Zhou C.C."/>
            <person name="Tu T."/>
            <person name="Chai C.Y."/>
            <person name="Gao J.L."/>
            <person name="Fan L.J."/>
            <person name="van de Weg E."/>
            <person name="Wang J.Y."/>
            <person name="Gao Z.S."/>
        </authorList>
    </citation>
    <scope>NUCLEOTIDE SEQUENCE [LARGE SCALE GENOMIC DNA]</scope>
    <source>
        <tissue evidence="3">Leaves</tissue>
    </source>
</reference>
<keyword evidence="2" id="KW-0732">Signal</keyword>
<keyword evidence="3" id="KW-0378">Hydrolase</keyword>
<evidence type="ECO:0000256" key="1">
    <source>
        <dbReference type="ARBA" id="ARBA00009431"/>
    </source>
</evidence>
<comment type="similarity">
    <text evidence="1">Belongs to the peptidase S10 family.</text>
</comment>
<dbReference type="InterPro" id="IPR001563">
    <property type="entry name" value="Peptidase_S10"/>
</dbReference>
<dbReference type="Gene3D" id="3.40.50.12670">
    <property type="match status" value="1"/>
</dbReference>
<accession>A0A6A1UX46</accession>